<dbReference type="InterPro" id="IPR036388">
    <property type="entry name" value="WH-like_DNA-bd_sf"/>
</dbReference>
<gene>
    <name evidence="7" type="ORF">G0Q07_01830</name>
</gene>
<evidence type="ECO:0000259" key="6">
    <source>
        <dbReference type="Pfam" id="PF08281"/>
    </source>
</evidence>
<evidence type="ECO:0000256" key="3">
    <source>
        <dbReference type="ARBA" id="ARBA00023082"/>
    </source>
</evidence>
<dbReference type="GO" id="GO:0006352">
    <property type="term" value="P:DNA-templated transcription initiation"/>
    <property type="evidence" value="ECO:0007669"/>
    <property type="project" value="InterPro"/>
</dbReference>
<protein>
    <submittedName>
        <fullName evidence="7">RNA polymerase sigma-70 factor</fullName>
    </submittedName>
</protein>
<evidence type="ECO:0000259" key="5">
    <source>
        <dbReference type="Pfam" id="PF04542"/>
    </source>
</evidence>
<dbReference type="Proteomes" id="UP000474630">
    <property type="component" value="Chromosome"/>
</dbReference>
<dbReference type="PANTHER" id="PTHR43133">
    <property type="entry name" value="RNA POLYMERASE ECF-TYPE SIGMA FACTO"/>
    <property type="match status" value="1"/>
</dbReference>
<reference evidence="7 8" key="1">
    <citation type="submission" date="2020-02" db="EMBL/GenBank/DDBJ databases">
        <title>Genome sequencing for Draconibacterium sp. strain M1.</title>
        <authorList>
            <person name="Park S.-J."/>
        </authorList>
    </citation>
    <scope>NUCLEOTIDE SEQUENCE [LARGE SCALE GENOMIC DNA]</scope>
    <source>
        <strain evidence="7 8">M1</strain>
    </source>
</reference>
<dbReference type="InterPro" id="IPR007627">
    <property type="entry name" value="RNA_pol_sigma70_r2"/>
</dbReference>
<keyword evidence="4" id="KW-0804">Transcription</keyword>
<evidence type="ECO:0000256" key="1">
    <source>
        <dbReference type="ARBA" id="ARBA00010641"/>
    </source>
</evidence>
<dbReference type="NCBIfam" id="TIGR02985">
    <property type="entry name" value="Sig70_bacteroi1"/>
    <property type="match status" value="1"/>
</dbReference>
<accession>A0A6C0R9Y3</accession>
<dbReference type="GO" id="GO:0016987">
    <property type="term" value="F:sigma factor activity"/>
    <property type="evidence" value="ECO:0007669"/>
    <property type="project" value="UniProtKB-KW"/>
</dbReference>
<evidence type="ECO:0000313" key="8">
    <source>
        <dbReference type="Proteomes" id="UP000474630"/>
    </source>
</evidence>
<proteinExistence type="inferred from homology"/>
<dbReference type="Pfam" id="PF04542">
    <property type="entry name" value="Sigma70_r2"/>
    <property type="match status" value="1"/>
</dbReference>
<comment type="similarity">
    <text evidence="1">Belongs to the sigma-70 factor family. ECF subfamily.</text>
</comment>
<dbReference type="KEGG" id="drc:G0Q07_01830"/>
<dbReference type="InterPro" id="IPR014327">
    <property type="entry name" value="RNA_pol_sigma70_bacteroid"/>
</dbReference>
<dbReference type="Gene3D" id="1.10.10.10">
    <property type="entry name" value="Winged helix-like DNA-binding domain superfamily/Winged helix DNA-binding domain"/>
    <property type="match status" value="1"/>
</dbReference>
<keyword evidence="2" id="KW-0805">Transcription regulation</keyword>
<keyword evidence="3" id="KW-0731">Sigma factor</keyword>
<dbReference type="GO" id="GO:0003677">
    <property type="term" value="F:DNA binding"/>
    <property type="evidence" value="ECO:0007669"/>
    <property type="project" value="InterPro"/>
</dbReference>
<sequence length="193" mass="23079">MKSFEENKLFENIQQGDEKAFEKLFKMYYRYLCNFASKIIEDDIAAEEIVQDFFVKFWERRTELSVESSLKNYLFRSVKNLCLNYIKHSIIRLQHAQKVISESESSNFNNDYIEVNLAADIAKSIEELPEKRREIFRLSREEGLKYREIAEKLNISIKTVEAQMSLAIKSLRDKLNKYNTFIFYFFVSRTKKV</sequence>
<dbReference type="Gene3D" id="1.10.1740.10">
    <property type="match status" value="1"/>
</dbReference>
<evidence type="ECO:0000256" key="2">
    <source>
        <dbReference type="ARBA" id="ARBA00023015"/>
    </source>
</evidence>
<dbReference type="CDD" id="cd06171">
    <property type="entry name" value="Sigma70_r4"/>
    <property type="match status" value="1"/>
</dbReference>
<dbReference type="SUPFAM" id="SSF88659">
    <property type="entry name" value="Sigma3 and sigma4 domains of RNA polymerase sigma factors"/>
    <property type="match status" value="1"/>
</dbReference>
<feature type="domain" description="RNA polymerase sigma factor 70 region 4 type 2" evidence="6">
    <location>
        <begin position="121"/>
        <end position="171"/>
    </location>
</feature>
<dbReference type="InterPro" id="IPR013325">
    <property type="entry name" value="RNA_pol_sigma_r2"/>
</dbReference>
<dbReference type="SUPFAM" id="SSF88946">
    <property type="entry name" value="Sigma2 domain of RNA polymerase sigma factors"/>
    <property type="match status" value="1"/>
</dbReference>
<dbReference type="InterPro" id="IPR013249">
    <property type="entry name" value="RNA_pol_sigma70_r4_t2"/>
</dbReference>
<dbReference type="InterPro" id="IPR013324">
    <property type="entry name" value="RNA_pol_sigma_r3/r4-like"/>
</dbReference>
<evidence type="ECO:0000313" key="7">
    <source>
        <dbReference type="EMBL" id="QIA06545.1"/>
    </source>
</evidence>
<name>A0A6C0R9Y3_9BACT</name>
<evidence type="ECO:0000256" key="4">
    <source>
        <dbReference type="ARBA" id="ARBA00023163"/>
    </source>
</evidence>
<dbReference type="AlphaFoldDB" id="A0A6C0R9Y3"/>
<organism evidence="7 8">
    <name type="scientific">Draconibacterium halophilum</name>
    <dbReference type="NCBI Taxonomy" id="2706887"/>
    <lineage>
        <taxon>Bacteria</taxon>
        <taxon>Pseudomonadati</taxon>
        <taxon>Bacteroidota</taxon>
        <taxon>Bacteroidia</taxon>
        <taxon>Marinilabiliales</taxon>
        <taxon>Prolixibacteraceae</taxon>
        <taxon>Draconibacterium</taxon>
    </lineage>
</organism>
<keyword evidence="8" id="KW-1185">Reference proteome</keyword>
<dbReference type="InterPro" id="IPR014284">
    <property type="entry name" value="RNA_pol_sigma-70_dom"/>
</dbReference>
<dbReference type="RefSeq" id="WP_163344477.1">
    <property type="nucleotide sequence ID" value="NZ_CP048409.1"/>
</dbReference>
<feature type="domain" description="RNA polymerase sigma-70 region 2" evidence="5">
    <location>
        <begin position="24"/>
        <end position="87"/>
    </location>
</feature>
<dbReference type="Pfam" id="PF08281">
    <property type="entry name" value="Sigma70_r4_2"/>
    <property type="match status" value="1"/>
</dbReference>
<dbReference type="EMBL" id="CP048409">
    <property type="protein sequence ID" value="QIA06545.1"/>
    <property type="molecule type" value="Genomic_DNA"/>
</dbReference>
<dbReference type="InterPro" id="IPR039425">
    <property type="entry name" value="RNA_pol_sigma-70-like"/>
</dbReference>
<dbReference type="PANTHER" id="PTHR43133:SF46">
    <property type="entry name" value="RNA POLYMERASE SIGMA-70 FACTOR ECF SUBFAMILY"/>
    <property type="match status" value="1"/>
</dbReference>
<dbReference type="NCBIfam" id="TIGR02937">
    <property type="entry name" value="sigma70-ECF"/>
    <property type="match status" value="1"/>
</dbReference>